<proteinExistence type="predicted"/>
<dbReference type="PANTHER" id="PTHR33927">
    <property type="entry name" value="TRANSMEMBRANE PROTEIN"/>
    <property type="match status" value="1"/>
</dbReference>
<keyword evidence="2" id="KW-1185">Reference proteome</keyword>
<feature type="transmembrane region" description="Helical" evidence="1">
    <location>
        <begin position="193"/>
        <end position="213"/>
    </location>
</feature>
<dbReference type="SUPFAM" id="SSF52343">
    <property type="entry name" value="Ferredoxin reductase-like, C-terminal NADP-linked domain"/>
    <property type="match status" value="1"/>
</dbReference>
<sequence>MDLEVTSGAQRSNTFFNWLRHDAFSTYRRLYAIVLLANFTLFLLALQHTSSGFKGFTSAAAAIAVASNICLATLMRHEHCVNLLFRIFTSQVFRNAPLAIRRRAAKVYSYGGVHSGCGVSAFLWYIVFTVFLVRETRSDLVQAGDKSMAAALGIETHALLATSTIMLVLFLTIIVMSLPFIRSRYHNQWEWSHRFAGWTAVAIIWAQTILLMIRAARATEQPLGPVLASNPAFWLLFVVTLLFIYPWLRVRRRRVRAEKLSSHAVRLWFDSEKPLPTCVGTRLATNPLSENHGFATIPNPNDQPGFSVLVSHAGDWTRNTITNPPKYIWTRGAFTAGVLRVALLFRPVVIVATGSGIGPCLSFLQVHPNWPGRVLWSARDPTLTYGPDVLGSVFRADPRAVVINPRRMAASTGYRADLSALAFALYQEINAEAVVIISNPRATKELVGRLSRRGVPAYGAIFDS</sequence>
<evidence type="ECO:0000256" key="1">
    <source>
        <dbReference type="SAM" id="Phobius"/>
    </source>
</evidence>
<keyword evidence="1" id="KW-0812">Transmembrane</keyword>
<keyword evidence="1" id="KW-1133">Transmembrane helix</keyword>
<evidence type="ECO:0000313" key="2">
    <source>
        <dbReference type="Proteomes" id="UP000504637"/>
    </source>
</evidence>
<dbReference type="PANTHER" id="PTHR33927:SF5">
    <property type="entry name" value="ENZYME, PUTATIVE (AFU_ORTHOLOGUE AFUA_8G01222)-RELATED"/>
    <property type="match status" value="1"/>
</dbReference>
<feature type="transmembrane region" description="Helical" evidence="1">
    <location>
        <begin position="30"/>
        <end position="49"/>
    </location>
</feature>
<keyword evidence="1" id="KW-0472">Membrane</keyword>
<reference evidence="3" key="2">
    <citation type="submission" date="2020-04" db="EMBL/GenBank/DDBJ databases">
        <authorList>
            <consortium name="NCBI Genome Project"/>
        </authorList>
    </citation>
    <scope>NUCLEOTIDE SEQUENCE</scope>
    <source>
        <strain evidence="3">CBS 342.82</strain>
    </source>
</reference>
<feature type="transmembrane region" description="Helical" evidence="1">
    <location>
        <begin position="107"/>
        <end position="133"/>
    </location>
</feature>
<reference evidence="3" key="3">
    <citation type="submission" date="2025-08" db="UniProtKB">
        <authorList>
            <consortium name="RefSeq"/>
        </authorList>
    </citation>
    <scope>IDENTIFICATION</scope>
    <source>
        <strain evidence="3">CBS 342.82</strain>
    </source>
</reference>
<reference evidence="3" key="1">
    <citation type="submission" date="2020-01" db="EMBL/GenBank/DDBJ databases">
        <authorList>
            <consortium name="DOE Joint Genome Institute"/>
            <person name="Haridas S."/>
            <person name="Albert R."/>
            <person name="Binder M."/>
            <person name="Bloem J."/>
            <person name="Labutti K."/>
            <person name="Salamov A."/>
            <person name="Andreopoulos B."/>
            <person name="Baker S.E."/>
            <person name="Barry K."/>
            <person name="Bills G."/>
            <person name="Bluhm B.H."/>
            <person name="Cannon C."/>
            <person name="Castanera R."/>
            <person name="Culley D.E."/>
            <person name="Daum C."/>
            <person name="Ezra D."/>
            <person name="Gonzalez J.B."/>
            <person name="Henrissat B."/>
            <person name="Kuo A."/>
            <person name="Liang C."/>
            <person name="Lipzen A."/>
            <person name="Lutzoni F."/>
            <person name="Magnuson J."/>
            <person name="Mondo S."/>
            <person name="Nolan M."/>
            <person name="Ohm R."/>
            <person name="Pangilinan J."/>
            <person name="Park H.-J."/>
            <person name="Ramirez L."/>
            <person name="Alfaro M."/>
            <person name="Sun H."/>
            <person name="Tritt A."/>
            <person name="Yoshinaga Y."/>
            <person name="Zwiers L.-H."/>
            <person name="Turgeon B.G."/>
            <person name="Goodwin S.B."/>
            <person name="Spatafora J.W."/>
            <person name="Crous P.W."/>
            <person name="Grigoriev I.V."/>
        </authorList>
    </citation>
    <scope>NUCLEOTIDE SEQUENCE</scope>
    <source>
        <strain evidence="3">CBS 342.82</strain>
    </source>
</reference>
<organism evidence="3">
    <name type="scientific">Dissoconium aciculare CBS 342.82</name>
    <dbReference type="NCBI Taxonomy" id="1314786"/>
    <lineage>
        <taxon>Eukaryota</taxon>
        <taxon>Fungi</taxon>
        <taxon>Dikarya</taxon>
        <taxon>Ascomycota</taxon>
        <taxon>Pezizomycotina</taxon>
        <taxon>Dothideomycetes</taxon>
        <taxon>Dothideomycetidae</taxon>
        <taxon>Mycosphaerellales</taxon>
        <taxon>Dissoconiaceae</taxon>
        <taxon>Dissoconium</taxon>
    </lineage>
</organism>
<dbReference type="GeneID" id="54364659"/>
<evidence type="ECO:0000313" key="3">
    <source>
        <dbReference type="RefSeq" id="XP_033457211.1"/>
    </source>
</evidence>
<name>A0A6J3LWN8_9PEZI</name>
<feature type="transmembrane region" description="Helical" evidence="1">
    <location>
        <begin position="55"/>
        <end position="75"/>
    </location>
</feature>
<accession>A0A6J3LWN8</accession>
<evidence type="ECO:0008006" key="4">
    <source>
        <dbReference type="Google" id="ProtNLM"/>
    </source>
</evidence>
<dbReference type="OrthoDB" id="3142841at2759"/>
<feature type="transmembrane region" description="Helical" evidence="1">
    <location>
        <begin position="158"/>
        <end position="181"/>
    </location>
</feature>
<dbReference type="AlphaFoldDB" id="A0A6J3LWN8"/>
<gene>
    <name evidence="3" type="ORF">K489DRAFT_395988</name>
</gene>
<dbReference type="InterPro" id="IPR039261">
    <property type="entry name" value="FNR_nucleotide-bd"/>
</dbReference>
<protein>
    <recommendedName>
        <fullName evidence="4">Integral membrane protein TmpA</fullName>
    </recommendedName>
</protein>
<feature type="transmembrane region" description="Helical" evidence="1">
    <location>
        <begin position="233"/>
        <end position="250"/>
    </location>
</feature>
<dbReference type="RefSeq" id="XP_033457211.1">
    <property type="nucleotide sequence ID" value="XM_033606859.1"/>
</dbReference>
<dbReference type="InterPro" id="IPR052979">
    <property type="entry name" value="Adenylate-forming_domain"/>
</dbReference>
<dbReference type="Proteomes" id="UP000504637">
    <property type="component" value="Unplaced"/>
</dbReference>